<dbReference type="EMBL" id="JRES01001496">
    <property type="protein sequence ID" value="KNC22470.1"/>
    <property type="molecule type" value="Genomic_DNA"/>
</dbReference>
<feature type="compositionally biased region" description="Basic residues" evidence="1">
    <location>
        <begin position="79"/>
        <end position="89"/>
    </location>
</feature>
<organism evidence="2 4">
    <name type="scientific">Lucilia cuprina</name>
    <name type="common">Green bottle fly</name>
    <name type="synonym">Australian sheep blowfly</name>
    <dbReference type="NCBI Taxonomy" id="7375"/>
    <lineage>
        <taxon>Eukaryota</taxon>
        <taxon>Metazoa</taxon>
        <taxon>Ecdysozoa</taxon>
        <taxon>Arthropoda</taxon>
        <taxon>Hexapoda</taxon>
        <taxon>Insecta</taxon>
        <taxon>Pterygota</taxon>
        <taxon>Neoptera</taxon>
        <taxon>Endopterygota</taxon>
        <taxon>Diptera</taxon>
        <taxon>Brachycera</taxon>
        <taxon>Muscomorpha</taxon>
        <taxon>Oestroidea</taxon>
        <taxon>Calliphoridae</taxon>
        <taxon>Luciliinae</taxon>
        <taxon>Lucilia</taxon>
    </lineage>
</organism>
<protein>
    <submittedName>
        <fullName evidence="2">Uncharacterized protein</fullName>
    </submittedName>
</protein>
<sequence>MSTTTQLLPTEQHLPALLLRIMLERAGIEINPGPWFCTICQNRLNHMSTQLKCNACLGWYHLRNHSGLKTIIGSGRKHLSPHAATKQRRNSMASSTSATKHLQQQQQPSRQLVLRTGMNRSSTDNDQGFSTQPHQLYTYRSNNNNNPYRRHHRMRSRDLE</sequence>
<keyword evidence="4" id="KW-1185">Reference proteome</keyword>
<evidence type="ECO:0000313" key="3">
    <source>
        <dbReference type="EMBL" id="KNC30255.1"/>
    </source>
</evidence>
<gene>
    <name evidence="2" type="ORF">FF38_13578</name>
    <name evidence="3" type="ORF">FF38_14510</name>
</gene>
<feature type="region of interest" description="Disordered" evidence="1">
    <location>
        <begin position="79"/>
        <end position="160"/>
    </location>
</feature>
<comment type="caution">
    <text evidence="2">The sequence shown here is derived from an EMBL/GenBank/DDBJ whole genome shotgun (WGS) entry which is preliminary data.</text>
</comment>
<name>A0A0L0BQW0_LUCCU</name>
<feature type="compositionally biased region" description="Polar residues" evidence="1">
    <location>
        <begin position="118"/>
        <end position="141"/>
    </location>
</feature>
<feature type="compositionally biased region" description="Basic residues" evidence="1">
    <location>
        <begin position="148"/>
        <end position="160"/>
    </location>
</feature>
<evidence type="ECO:0000313" key="4">
    <source>
        <dbReference type="Proteomes" id="UP000037069"/>
    </source>
</evidence>
<accession>A0A0L0BQW0</accession>
<proteinExistence type="predicted"/>
<evidence type="ECO:0000256" key="1">
    <source>
        <dbReference type="SAM" id="MobiDB-lite"/>
    </source>
</evidence>
<reference evidence="2 4" key="1">
    <citation type="journal article" date="2015" name="Nat. Commun.">
        <title>Lucilia cuprina genome unlocks parasitic fly biology to underpin future interventions.</title>
        <authorList>
            <person name="Anstead C.A."/>
            <person name="Korhonen P.K."/>
            <person name="Young N.D."/>
            <person name="Hall R.S."/>
            <person name="Jex A.R."/>
            <person name="Murali S.C."/>
            <person name="Hughes D.S."/>
            <person name="Lee S.F."/>
            <person name="Perry T."/>
            <person name="Stroehlein A.J."/>
            <person name="Ansell B.R."/>
            <person name="Breugelmans B."/>
            <person name="Hofmann A."/>
            <person name="Qu J."/>
            <person name="Dugan S."/>
            <person name="Lee S.L."/>
            <person name="Chao H."/>
            <person name="Dinh H."/>
            <person name="Han Y."/>
            <person name="Doddapaneni H.V."/>
            <person name="Worley K.C."/>
            <person name="Muzny D.M."/>
            <person name="Ioannidis P."/>
            <person name="Waterhouse R.M."/>
            <person name="Zdobnov E.M."/>
            <person name="James P.J."/>
            <person name="Bagnall N.H."/>
            <person name="Kotze A.C."/>
            <person name="Gibbs R.A."/>
            <person name="Richards S."/>
            <person name="Batterham P."/>
            <person name="Gasser R.B."/>
        </authorList>
    </citation>
    <scope>NUCLEOTIDE SEQUENCE [LARGE SCALE GENOMIC DNA]</scope>
    <source>
        <strain evidence="2 4">LS</strain>
        <tissue evidence="2">Full body</tissue>
    </source>
</reference>
<dbReference type="EMBL" id="JRES01000557">
    <property type="protein sequence ID" value="KNC30255.1"/>
    <property type="molecule type" value="Genomic_DNA"/>
</dbReference>
<evidence type="ECO:0000313" key="2">
    <source>
        <dbReference type="EMBL" id="KNC22470.1"/>
    </source>
</evidence>
<dbReference type="AlphaFoldDB" id="A0A0L0BQW0"/>
<dbReference type="Proteomes" id="UP000037069">
    <property type="component" value="Unassembled WGS sequence"/>
</dbReference>
<feature type="compositionally biased region" description="Polar residues" evidence="1">
    <location>
        <begin position="90"/>
        <end position="102"/>
    </location>
</feature>